<keyword evidence="2" id="KW-0238">DNA-binding</keyword>
<dbReference type="InterPro" id="IPR050204">
    <property type="entry name" value="AraC_XylS_family_regulators"/>
</dbReference>
<name>A0A7X5ZJQ8_9GAMM</name>
<dbReference type="PROSITE" id="PS01124">
    <property type="entry name" value="HTH_ARAC_FAMILY_2"/>
    <property type="match status" value="1"/>
</dbReference>
<protein>
    <submittedName>
        <fullName evidence="5">Helix-turn-helix transcriptional regulator</fullName>
    </submittedName>
</protein>
<dbReference type="AlphaFoldDB" id="A0A7X5ZJQ8"/>
<keyword evidence="1" id="KW-0805">Transcription regulation</keyword>
<dbReference type="InterPro" id="IPR009057">
    <property type="entry name" value="Homeodomain-like_sf"/>
</dbReference>
<accession>A0A7X5ZJQ8</accession>
<proteinExistence type="predicted"/>
<dbReference type="Proteomes" id="UP000490980">
    <property type="component" value="Unassembled WGS sequence"/>
</dbReference>
<keyword evidence="6" id="KW-1185">Reference proteome</keyword>
<evidence type="ECO:0000313" key="5">
    <source>
        <dbReference type="EMBL" id="NII08044.1"/>
    </source>
</evidence>
<sequence>MDTALARASIDDEIDLADSDPGDFTQVNAEGEEATLLIVFNPDQPARGVLVRRARAEADGADKASPIVGALIDAMLQELHDEAANPTVLAHAALALRASLPVPSLAHASEAASGSLAAWRLDRAISYMDERLHLSVKTPAVARACGLTVNHFSRAFARATGMPPHRWLMKRRIERAQRLLRDSNRSLGDIAAACGFSEAGHLSRVFVRTVGVPPGTWRRWVLKGMAEA</sequence>
<dbReference type="GO" id="GO:0043565">
    <property type="term" value="F:sequence-specific DNA binding"/>
    <property type="evidence" value="ECO:0007669"/>
    <property type="project" value="InterPro"/>
</dbReference>
<comment type="caution">
    <text evidence="5">The sequence shown here is derived from an EMBL/GenBank/DDBJ whole genome shotgun (WGS) entry which is preliminary data.</text>
</comment>
<keyword evidence="3" id="KW-0804">Transcription</keyword>
<dbReference type="PANTHER" id="PTHR46796:SF14">
    <property type="entry name" value="TRANSCRIPTIONAL REGULATORY PROTEIN"/>
    <property type="match status" value="1"/>
</dbReference>
<dbReference type="PROSITE" id="PS00041">
    <property type="entry name" value="HTH_ARAC_FAMILY_1"/>
    <property type="match status" value="1"/>
</dbReference>
<dbReference type="Gene3D" id="1.10.10.60">
    <property type="entry name" value="Homeodomain-like"/>
    <property type="match status" value="2"/>
</dbReference>
<dbReference type="EMBL" id="JAARLZ010000010">
    <property type="protein sequence ID" value="NII08044.1"/>
    <property type="molecule type" value="Genomic_DNA"/>
</dbReference>
<dbReference type="InterPro" id="IPR018062">
    <property type="entry name" value="HTH_AraC-typ_CS"/>
</dbReference>
<evidence type="ECO:0000256" key="1">
    <source>
        <dbReference type="ARBA" id="ARBA00023015"/>
    </source>
</evidence>
<evidence type="ECO:0000256" key="2">
    <source>
        <dbReference type="ARBA" id="ARBA00023125"/>
    </source>
</evidence>
<evidence type="ECO:0000256" key="3">
    <source>
        <dbReference type="ARBA" id="ARBA00023163"/>
    </source>
</evidence>
<evidence type="ECO:0000313" key="6">
    <source>
        <dbReference type="Proteomes" id="UP000490980"/>
    </source>
</evidence>
<dbReference type="GO" id="GO:0003700">
    <property type="term" value="F:DNA-binding transcription factor activity"/>
    <property type="evidence" value="ECO:0007669"/>
    <property type="project" value="InterPro"/>
</dbReference>
<reference evidence="5 6" key="1">
    <citation type="submission" date="2020-03" db="EMBL/GenBank/DDBJ databases">
        <authorList>
            <person name="Lai Q."/>
        </authorList>
    </citation>
    <scope>NUCLEOTIDE SEQUENCE [LARGE SCALE GENOMIC DNA]</scope>
    <source>
        <strain evidence="5 6">CCUG 25036</strain>
    </source>
</reference>
<gene>
    <name evidence="5" type="ORF">HBF25_16795</name>
</gene>
<feature type="domain" description="HTH araC/xylS-type" evidence="4">
    <location>
        <begin position="122"/>
        <end position="220"/>
    </location>
</feature>
<organism evidence="5 6">
    <name type="scientific">Luteibacter anthropi</name>
    <dbReference type="NCBI Taxonomy" id="564369"/>
    <lineage>
        <taxon>Bacteria</taxon>
        <taxon>Pseudomonadati</taxon>
        <taxon>Pseudomonadota</taxon>
        <taxon>Gammaproteobacteria</taxon>
        <taxon>Lysobacterales</taxon>
        <taxon>Rhodanobacteraceae</taxon>
        <taxon>Luteibacter</taxon>
    </lineage>
</organism>
<dbReference type="SUPFAM" id="SSF46689">
    <property type="entry name" value="Homeodomain-like"/>
    <property type="match status" value="2"/>
</dbReference>
<dbReference type="RefSeq" id="WP_166950422.1">
    <property type="nucleotide sequence ID" value="NZ_JAARLZ010000010.1"/>
</dbReference>
<dbReference type="InterPro" id="IPR018060">
    <property type="entry name" value="HTH_AraC"/>
</dbReference>
<dbReference type="PANTHER" id="PTHR46796">
    <property type="entry name" value="HTH-TYPE TRANSCRIPTIONAL ACTIVATOR RHAS-RELATED"/>
    <property type="match status" value="1"/>
</dbReference>
<dbReference type="SMART" id="SM00342">
    <property type="entry name" value="HTH_ARAC"/>
    <property type="match status" value="1"/>
</dbReference>
<evidence type="ECO:0000259" key="4">
    <source>
        <dbReference type="PROSITE" id="PS01124"/>
    </source>
</evidence>
<dbReference type="Pfam" id="PF12833">
    <property type="entry name" value="HTH_18"/>
    <property type="match status" value="1"/>
</dbReference>